<keyword evidence="12" id="KW-0560">Oxidoreductase</keyword>
<keyword evidence="13 19" id="KW-0408">Iron</keyword>
<dbReference type="PANTHER" id="PTHR30013">
    <property type="entry name" value="NIFE / NIFESE HYDROGENASE SMALL SUBUNIT FAMILY MEMBER"/>
    <property type="match status" value="1"/>
</dbReference>
<feature type="binding site" evidence="19">
    <location>
        <position position="233"/>
    </location>
    <ligand>
        <name>[4Fe-4S] cluster</name>
        <dbReference type="ChEBI" id="CHEBI:49883"/>
        <label>2</label>
    </ligand>
</feature>
<feature type="domain" description="Cytochrome-c3 hydrogenase C-terminal" evidence="22">
    <location>
        <begin position="228"/>
        <end position="309"/>
    </location>
</feature>
<proteinExistence type="inferred from homology"/>
<comment type="catalytic activity">
    <reaction evidence="18">
        <text>H2 + A = AH2</text>
        <dbReference type="Rhea" id="RHEA:12116"/>
        <dbReference type="ChEBI" id="CHEBI:13193"/>
        <dbReference type="ChEBI" id="CHEBI:17499"/>
        <dbReference type="ChEBI" id="CHEBI:18276"/>
        <dbReference type="EC" id="1.12.99.6"/>
    </reaction>
</comment>
<reference evidence="23" key="1">
    <citation type="journal article" date="2021" name="PeerJ">
        <title>Extensive microbial diversity within the chicken gut microbiome revealed by metagenomics and culture.</title>
        <authorList>
            <person name="Gilroy R."/>
            <person name="Ravi A."/>
            <person name="Getino M."/>
            <person name="Pursley I."/>
            <person name="Horton D.L."/>
            <person name="Alikhan N.F."/>
            <person name="Baker D."/>
            <person name="Gharbi K."/>
            <person name="Hall N."/>
            <person name="Watson M."/>
            <person name="Adriaenssens E.M."/>
            <person name="Foster-Nyarko E."/>
            <person name="Jarju S."/>
            <person name="Secka A."/>
            <person name="Antonio M."/>
            <person name="Oren A."/>
            <person name="Chaudhuri R.R."/>
            <person name="La Ragione R."/>
            <person name="Hildebrand F."/>
            <person name="Pallen M.J."/>
        </authorList>
    </citation>
    <scope>NUCLEOTIDE SEQUENCE</scope>
    <source>
        <strain evidence="23">ChiSxjej5B17-1746</strain>
    </source>
</reference>
<evidence type="ECO:0000256" key="1">
    <source>
        <dbReference type="ARBA" id="ARBA00001927"/>
    </source>
</evidence>
<dbReference type="GO" id="GO:0042597">
    <property type="term" value="C:periplasmic space"/>
    <property type="evidence" value="ECO:0007669"/>
    <property type="project" value="UniProtKB-SubCell"/>
</dbReference>
<keyword evidence="7" id="KW-1003">Cell membrane</keyword>
<evidence type="ECO:0000313" key="24">
    <source>
        <dbReference type="Proteomes" id="UP000824264"/>
    </source>
</evidence>
<evidence type="ECO:0000256" key="3">
    <source>
        <dbReference type="ARBA" id="ARBA00004236"/>
    </source>
</evidence>
<dbReference type="InterPro" id="IPR027394">
    <property type="entry name" value="Cytochrome-c3_hydrogenase_C"/>
</dbReference>
<dbReference type="InterPro" id="IPR006137">
    <property type="entry name" value="NADH_UbQ_OxRdtase-like_20kDa"/>
</dbReference>
<keyword evidence="9 19" id="KW-0479">Metal-binding</keyword>
<evidence type="ECO:0000256" key="2">
    <source>
        <dbReference type="ARBA" id="ARBA00001966"/>
    </source>
</evidence>
<dbReference type="GO" id="GO:0008901">
    <property type="term" value="F:ferredoxin hydrogenase activity"/>
    <property type="evidence" value="ECO:0007669"/>
    <property type="project" value="InterPro"/>
</dbReference>
<evidence type="ECO:0000256" key="18">
    <source>
        <dbReference type="ARBA" id="ARBA00048757"/>
    </source>
</evidence>
<dbReference type="NCBIfam" id="TIGR01409">
    <property type="entry name" value="TAT_signal_seq"/>
    <property type="match status" value="1"/>
</dbReference>
<dbReference type="PRINTS" id="PR00614">
    <property type="entry name" value="NIHGNASESMLL"/>
</dbReference>
<feature type="compositionally biased region" description="Basic and acidic residues" evidence="20">
    <location>
        <begin position="386"/>
        <end position="402"/>
    </location>
</feature>
<feature type="binding site" evidence="19">
    <location>
        <position position="261"/>
    </location>
    <ligand>
        <name>[4Fe-4S] cluster</name>
        <dbReference type="ChEBI" id="CHEBI:49883"/>
        <label>2</label>
    </ligand>
</feature>
<keyword evidence="11" id="KW-0574">Periplasm</keyword>
<evidence type="ECO:0000256" key="15">
    <source>
        <dbReference type="ARBA" id="ARBA00023136"/>
    </source>
</evidence>
<evidence type="ECO:0000313" key="23">
    <source>
        <dbReference type="EMBL" id="HIW78497.1"/>
    </source>
</evidence>
<evidence type="ECO:0000256" key="17">
    <source>
        <dbReference type="ARBA" id="ARBA00029307"/>
    </source>
</evidence>
<organism evidence="23 24">
    <name type="scientific">Candidatus Bilophila faecipullorum</name>
    <dbReference type="NCBI Taxonomy" id="2838482"/>
    <lineage>
        <taxon>Bacteria</taxon>
        <taxon>Pseudomonadati</taxon>
        <taxon>Thermodesulfobacteriota</taxon>
        <taxon>Desulfovibrionia</taxon>
        <taxon>Desulfovibrionales</taxon>
        <taxon>Desulfovibrionaceae</taxon>
        <taxon>Bilophila</taxon>
    </lineage>
</organism>
<dbReference type="PANTHER" id="PTHR30013:SF6">
    <property type="entry name" value="HYDROGENASE-1 SMALL CHAIN"/>
    <property type="match status" value="1"/>
</dbReference>
<dbReference type="GO" id="GO:0044569">
    <property type="term" value="C:[Ni-Fe] hydrogenase complex"/>
    <property type="evidence" value="ECO:0007669"/>
    <property type="project" value="TreeGrafter"/>
</dbReference>
<feature type="domain" description="NADH:ubiquinone oxidoreductase-like 20kDa subunit" evidence="21">
    <location>
        <begin position="63"/>
        <end position="208"/>
    </location>
</feature>
<dbReference type="GO" id="GO:0009375">
    <property type="term" value="C:ferredoxin hydrogenase complex"/>
    <property type="evidence" value="ECO:0007669"/>
    <property type="project" value="InterPro"/>
</dbReference>
<evidence type="ECO:0000256" key="11">
    <source>
        <dbReference type="ARBA" id="ARBA00022764"/>
    </source>
</evidence>
<dbReference type="Gene3D" id="4.10.480.10">
    <property type="entry name" value="Cytochrome-c3 hydrogenase, C-terminal domain"/>
    <property type="match status" value="1"/>
</dbReference>
<comment type="catalytic activity">
    <reaction evidence="17">
        <text>2 Fe(III)-[cytochrome c3] + H2 = 2 Fe(II)-[cytochrome c3] + 2 H(+)</text>
        <dbReference type="Rhea" id="RHEA:20625"/>
        <dbReference type="Rhea" id="RHEA-COMP:11576"/>
        <dbReference type="Rhea" id="RHEA-COMP:11577"/>
        <dbReference type="ChEBI" id="CHEBI:15378"/>
        <dbReference type="ChEBI" id="CHEBI:18276"/>
        <dbReference type="ChEBI" id="CHEBI:29033"/>
        <dbReference type="ChEBI" id="CHEBI:29034"/>
        <dbReference type="EC" id="1.12.2.1"/>
    </reaction>
</comment>
<evidence type="ECO:0000256" key="5">
    <source>
        <dbReference type="ARBA" id="ARBA00006605"/>
    </source>
</evidence>
<feature type="binding site" evidence="19">
    <location>
        <position position="161"/>
    </location>
    <ligand>
        <name>[4Fe-4S] cluster</name>
        <dbReference type="ChEBI" id="CHEBI:49883"/>
        <label>1</label>
    </ligand>
</feature>
<dbReference type="InterPro" id="IPR006311">
    <property type="entry name" value="TAT_signal"/>
</dbReference>
<evidence type="ECO:0000256" key="10">
    <source>
        <dbReference type="ARBA" id="ARBA00022729"/>
    </source>
</evidence>
<feature type="binding site" evidence="19">
    <location>
        <position position="195"/>
    </location>
    <ligand>
        <name>[4Fe-4S] cluster</name>
        <dbReference type="ChEBI" id="CHEBI:49883"/>
        <label>1</label>
    </ligand>
</feature>
<reference evidence="23" key="2">
    <citation type="submission" date="2021-04" db="EMBL/GenBank/DDBJ databases">
        <authorList>
            <person name="Gilroy R."/>
        </authorList>
    </citation>
    <scope>NUCLEOTIDE SEQUENCE</scope>
    <source>
        <strain evidence="23">ChiSxjej5B17-1746</strain>
    </source>
</reference>
<dbReference type="GO" id="GO:0047806">
    <property type="term" value="F:cytochrome-c3 hydrogenase activity"/>
    <property type="evidence" value="ECO:0007669"/>
    <property type="project" value="UniProtKB-EC"/>
</dbReference>
<feature type="binding site" evidence="19">
    <location>
        <position position="66"/>
    </location>
    <ligand>
        <name>[4Fe-4S] cluster</name>
        <dbReference type="ChEBI" id="CHEBI:49883"/>
        <label>1</label>
    </ligand>
</feature>
<evidence type="ECO:0000256" key="19">
    <source>
        <dbReference type="PIRSR" id="PIRSR000310-1"/>
    </source>
</evidence>
<dbReference type="PROSITE" id="PS51318">
    <property type="entry name" value="TAT"/>
    <property type="match status" value="1"/>
</dbReference>
<comment type="subcellular location">
    <subcellularLocation>
        <location evidence="3">Cell membrane</location>
    </subcellularLocation>
    <subcellularLocation>
        <location evidence="4">Periplasm</location>
    </subcellularLocation>
</comment>
<keyword evidence="15" id="KW-0472">Membrane</keyword>
<dbReference type="GO" id="GO:0005886">
    <property type="term" value="C:plasma membrane"/>
    <property type="evidence" value="ECO:0007669"/>
    <property type="project" value="UniProtKB-SubCell"/>
</dbReference>
<comment type="cofactor">
    <cofactor evidence="1">
        <name>[3Fe-4S] cluster</name>
        <dbReference type="ChEBI" id="CHEBI:21137"/>
    </cofactor>
</comment>
<evidence type="ECO:0000256" key="4">
    <source>
        <dbReference type="ARBA" id="ARBA00004418"/>
    </source>
</evidence>
<comment type="cofactor">
    <cofactor evidence="2">
        <name>[4Fe-4S] cluster</name>
        <dbReference type="ChEBI" id="CHEBI:49883"/>
    </cofactor>
</comment>
<evidence type="ECO:0000259" key="21">
    <source>
        <dbReference type="Pfam" id="PF01058"/>
    </source>
</evidence>
<feature type="binding site" evidence="19">
    <location>
        <position position="267"/>
    </location>
    <ligand>
        <name>[4Fe-4S] cluster</name>
        <dbReference type="ChEBI" id="CHEBI:49883"/>
        <label>2</label>
    </ligand>
</feature>
<keyword evidence="10" id="KW-0732">Signal</keyword>
<dbReference type="Proteomes" id="UP000824264">
    <property type="component" value="Unassembled WGS sequence"/>
</dbReference>
<feature type="binding site" evidence="19">
    <location>
        <position position="236"/>
    </location>
    <ligand>
        <name>[4Fe-4S] cluster</name>
        <dbReference type="ChEBI" id="CHEBI:49883"/>
        <label>2</label>
    </ligand>
</feature>
<dbReference type="InterPro" id="IPR019546">
    <property type="entry name" value="TAT_signal_bac_arc"/>
</dbReference>
<evidence type="ECO:0000259" key="22">
    <source>
        <dbReference type="Pfam" id="PF14720"/>
    </source>
</evidence>
<dbReference type="InterPro" id="IPR037024">
    <property type="entry name" value="NiFe_Hase_small_N_sf"/>
</dbReference>
<dbReference type="AlphaFoldDB" id="A0A9D1QZZ2"/>
<dbReference type="FunFam" id="4.10.480.10:FF:000002">
    <property type="entry name" value="Hydrogenase-1 small chain"/>
    <property type="match status" value="1"/>
</dbReference>
<dbReference type="NCBIfam" id="TIGR00391">
    <property type="entry name" value="hydA"/>
    <property type="match status" value="1"/>
</dbReference>
<dbReference type="InterPro" id="IPR037148">
    <property type="entry name" value="NiFe-Hase_small_C_sf"/>
</dbReference>
<evidence type="ECO:0000256" key="14">
    <source>
        <dbReference type="ARBA" id="ARBA00023014"/>
    </source>
</evidence>
<evidence type="ECO:0000256" key="7">
    <source>
        <dbReference type="ARBA" id="ARBA00022475"/>
    </source>
</evidence>
<keyword evidence="14 19" id="KW-0411">Iron-sulfur</keyword>
<dbReference type="InterPro" id="IPR001821">
    <property type="entry name" value="NiFe_hydrogenase_ssu"/>
</dbReference>
<dbReference type="Pfam" id="PF14720">
    <property type="entry name" value="NiFe_hyd_SSU_C"/>
    <property type="match status" value="1"/>
</dbReference>
<dbReference type="EMBL" id="DXGI01000181">
    <property type="protein sequence ID" value="HIW78497.1"/>
    <property type="molecule type" value="Genomic_DNA"/>
</dbReference>
<evidence type="ECO:0000256" key="8">
    <source>
        <dbReference type="ARBA" id="ARBA00022485"/>
    </source>
</evidence>
<evidence type="ECO:0000256" key="6">
    <source>
        <dbReference type="ARBA" id="ARBA00011771"/>
    </source>
</evidence>
<dbReference type="GO" id="GO:0033748">
    <property type="term" value="F:hydrogenase (acceptor) activity"/>
    <property type="evidence" value="ECO:0007669"/>
    <property type="project" value="UniProtKB-EC"/>
</dbReference>
<keyword evidence="8 19" id="KW-0004">4Fe-4S</keyword>
<dbReference type="SUPFAM" id="SSF56770">
    <property type="entry name" value="HydA/Nqo6-like"/>
    <property type="match status" value="1"/>
</dbReference>
<keyword evidence="16 19" id="KW-0003">3Fe-4S</keyword>
<protein>
    <submittedName>
        <fullName evidence="23">Hydrogenase small subunit</fullName>
    </submittedName>
</protein>
<dbReference type="GO" id="GO:0009055">
    <property type="term" value="F:electron transfer activity"/>
    <property type="evidence" value="ECO:0007669"/>
    <property type="project" value="TreeGrafter"/>
</dbReference>
<dbReference type="GO" id="GO:0046872">
    <property type="term" value="F:metal ion binding"/>
    <property type="evidence" value="ECO:0007669"/>
    <property type="project" value="UniProtKB-KW"/>
</dbReference>
<dbReference type="PIRSF" id="PIRSF000310">
    <property type="entry name" value="NiFe_hyd_ssu"/>
    <property type="match status" value="1"/>
</dbReference>
<dbReference type="GO" id="GO:0051538">
    <property type="term" value="F:3 iron, 4 sulfur cluster binding"/>
    <property type="evidence" value="ECO:0007669"/>
    <property type="project" value="UniProtKB-KW"/>
</dbReference>
<evidence type="ECO:0000256" key="13">
    <source>
        <dbReference type="ARBA" id="ARBA00023004"/>
    </source>
</evidence>
<comment type="similarity">
    <text evidence="5">Belongs to the [NiFe]/[NiFeSe] hydrogenase small subunit family.</text>
</comment>
<dbReference type="GO" id="GO:0051539">
    <property type="term" value="F:4 iron, 4 sulfur cluster binding"/>
    <property type="evidence" value="ECO:0007669"/>
    <property type="project" value="UniProtKB-KW"/>
</dbReference>
<sequence>MFNTEETQYEMLRRRGVSRRDFLKFCSMAAVALGLGPTGHLEIAHAMETKPHLPVLWINGLSCSCCTESFIRTSHPLMSDIVLNMITLDYQDLIMAAAGDQAVECYEEAIKAYAGRYLLAVEGNAPLGDQGMFCIDGGKPFLDKLLQGAAASRAVIAWGSCASWGCIQAAHPNPTRATPIHKLVHDKPVINVPGCPAIPDVMSNIVAYILTYDRLPNLDGQGRPEVFYGERVHDQCVRRSHFDAGQFVESWDDEAASLGYCLYKMGCKGPTTYNACPVTRWNDGVSYPIQSGHGCIGCSEQNFWDHGSFYDRITNIPQFGTNTTAETVGVAVIGAIGAGVAVHAAVSTGVHLKRRYENDKAVAKAAEEAAAAKVSAEALLKQPTATEKKDETSHASTPDKRN</sequence>
<evidence type="ECO:0000256" key="20">
    <source>
        <dbReference type="SAM" id="MobiDB-lite"/>
    </source>
</evidence>
<feature type="region of interest" description="Disordered" evidence="20">
    <location>
        <begin position="378"/>
        <end position="402"/>
    </location>
</feature>
<comment type="subunit">
    <text evidence="6">Heterodimer of a large and a small subunit.</text>
</comment>
<feature type="binding site" evidence="19">
    <location>
        <position position="298"/>
    </location>
    <ligand>
        <name>[3Fe-4S] cluster</name>
        <dbReference type="ChEBI" id="CHEBI:21137"/>
    </ligand>
</feature>
<comment type="caution">
    <text evidence="23">The sequence shown here is derived from an EMBL/GenBank/DDBJ whole genome shotgun (WGS) entry which is preliminary data.</text>
</comment>
<evidence type="ECO:0000256" key="12">
    <source>
        <dbReference type="ARBA" id="ARBA00023002"/>
    </source>
</evidence>
<evidence type="ECO:0000256" key="9">
    <source>
        <dbReference type="ARBA" id="ARBA00022723"/>
    </source>
</evidence>
<dbReference type="Gene3D" id="3.40.50.700">
    <property type="entry name" value="NADH:ubiquinone oxidoreductase-like, 20kDa subunit"/>
    <property type="match status" value="1"/>
</dbReference>
<feature type="binding site" evidence="19">
    <location>
        <position position="276"/>
    </location>
    <ligand>
        <name>[3Fe-4S] cluster</name>
        <dbReference type="ChEBI" id="CHEBI:21137"/>
    </ligand>
</feature>
<dbReference type="GO" id="GO:0009061">
    <property type="term" value="P:anaerobic respiration"/>
    <property type="evidence" value="ECO:0007669"/>
    <property type="project" value="TreeGrafter"/>
</dbReference>
<feature type="binding site" evidence="19">
    <location>
        <position position="295"/>
    </location>
    <ligand>
        <name>[3Fe-4S] cluster</name>
        <dbReference type="ChEBI" id="CHEBI:21137"/>
    </ligand>
</feature>
<gene>
    <name evidence="23" type="ORF">H9874_05045</name>
</gene>
<dbReference type="Pfam" id="PF01058">
    <property type="entry name" value="Oxidored_q6"/>
    <property type="match status" value="1"/>
</dbReference>
<evidence type="ECO:0000256" key="16">
    <source>
        <dbReference type="ARBA" id="ARBA00023291"/>
    </source>
</evidence>
<accession>A0A9D1QZZ2</accession>
<feature type="binding site" evidence="19">
    <location>
        <position position="63"/>
    </location>
    <ligand>
        <name>[4Fe-4S] cluster</name>
        <dbReference type="ChEBI" id="CHEBI:49883"/>
        <label>1</label>
    </ligand>
</feature>
<name>A0A9D1QZZ2_9BACT</name>